<name>A0A917JH57_9GAMM</name>
<comment type="caution">
    <text evidence="1">The sequence shown here is derived from an EMBL/GenBank/DDBJ whole genome shotgun (WGS) entry which is preliminary data.</text>
</comment>
<reference evidence="1" key="1">
    <citation type="journal article" date="2014" name="Int. J. Syst. Evol. Microbiol.">
        <title>Complete genome sequence of Corynebacterium casei LMG S-19264T (=DSM 44701T), isolated from a smear-ripened cheese.</title>
        <authorList>
            <consortium name="US DOE Joint Genome Institute (JGI-PGF)"/>
            <person name="Walter F."/>
            <person name="Albersmeier A."/>
            <person name="Kalinowski J."/>
            <person name="Ruckert C."/>
        </authorList>
    </citation>
    <scope>NUCLEOTIDE SEQUENCE</scope>
    <source>
        <strain evidence="1">JCM 30804</strain>
    </source>
</reference>
<dbReference type="AlphaFoldDB" id="A0A917JH57"/>
<dbReference type="Gene3D" id="1.20.120.1060">
    <property type="match status" value="1"/>
</dbReference>
<reference evidence="1" key="2">
    <citation type="submission" date="2020-09" db="EMBL/GenBank/DDBJ databases">
        <authorList>
            <person name="Sun Q."/>
            <person name="Ohkuma M."/>
        </authorList>
    </citation>
    <scope>NUCLEOTIDE SEQUENCE</scope>
    <source>
        <strain evidence="1">JCM 30804</strain>
    </source>
</reference>
<sequence length="168" mass="19302">MKSELEKAVLILDGLAGDLEGAVLLIKESRRKSIIEETEVSHKHVFRICFTSIFINTSKFVEFCRKYSKLLNEETPELTTIRNSYQESIKKKGIIKFRNDYIGHIHSKSLKRPLTNIENQVALEAIIGGADTLPFLNWIYPDDYETSDRLDSLVGIIEEHHDVLRAKL</sequence>
<evidence type="ECO:0000313" key="1">
    <source>
        <dbReference type="EMBL" id="GGI67179.1"/>
    </source>
</evidence>
<evidence type="ECO:0000313" key="2">
    <source>
        <dbReference type="Proteomes" id="UP000613743"/>
    </source>
</evidence>
<accession>A0A917JH57</accession>
<gene>
    <name evidence="1" type="ORF">GCM10009332_00270</name>
</gene>
<dbReference type="RefSeq" id="WP_188916636.1">
    <property type="nucleotide sequence ID" value="NZ_BMPZ01000001.1"/>
</dbReference>
<organism evidence="1 2">
    <name type="scientific">Shewanella gelidii</name>
    <dbReference type="NCBI Taxonomy" id="1642821"/>
    <lineage>
        <taxon>Bacteria</taxon>
        <taxon>Pseudomonadati</taxon>
        <taxon>Pseudomonadota</taxon>
        <taxon>Gammaproteobacteria</taxon>
        <taxon>Alteromonadales</taxon>
        <taxon>Shewanellaceae</taxon>
        <taxon>Shewanella</taxon>
    </lineage>
</organism>
<dbReference type="EMBL" id="BMPZ01000001">
    <property type="protein sequence ID" value="GGI67179.1"/>
    <property type="molecule type" value="Genomic_DNA"/>
</dbReference>
<keyword evidence="2" id="KW-1185">Reference proteome</keyword>
<dbReference type="Proteomes" id="UP000613743">
    <property type="component" value="Unassembled WGS sequence"/>
</dbReference>
<proteinExistence type="predicted"/>
<protein>
    <submittedName>
        <fullName evidence="1">Uncharacterized protein</fullName>
    </submittedName>
</protein>